<protein>
    <recommendedName>
        <fullName evidence="4">Conjugal transfer protein TraU</fullName>
    </recommendedName>
</protein>
<evidence type="ECO:0000313" key="2">
    <source>
        <dbReference type="EMBL" id="KIN11639.1"/>
    </source>
</evidence>
<reference evidence="2 3" key="1">
    <citation type="submission" date="2015-01" db="EMBL/GenBank/DDBJ databases">
        <title>Draft genome of Vibrio mytili type strain CAIM 528.</title>
        <authorList>
            <person name="Gonzalez-Castillo A."/>
            <person name="Gomez-Gil B."/>
            <person name="Enciso-Ibarra J."/>
        </authorList>
    </citation>
    <scope>NUCLEOTIDE SEQUENCE [LARGE SCALE GENOMIC DNA]</scope>
    <source>
        <strain evidence="2 3">CAIM 528</strain>
    </source>
</reference>
<dbReference type="Proteomes" id="UP000031977">
    <property type="component" value="Unassembled WGS sequence"/>
</dbReference>
<organism evidence="2 3">
    <name type="scientific">Vibrio mytili</name>
    <dbReference type="NCBI Taxonomy" id="50718"/>
    <lineage>
        <taxon>Bacteria</taxon>
        <taxon>Pseudomonadati</taxon>
        <taxon>Pseudomonadota</taxon>
        <taxon>Gammaproteobacteria</taxon>
        <taxon>Vibrionales</taxon>
        <taxon>Vibrionaceae</taxon>
        <taxon>Vibrio</taxon>
    </lineage>
</organism>
<evidence type="ECO:0000256" key="1">
    <source>
        <dbReference type="SAM" id="SignalP"/>
    </source>
</evidence>
<accession>A0A0C3DJQ7</accession>
<gene>
    <name evidence="2" type="ORF">SU60_06055</name>
</gene>
<feature type="chain" id="PRO_5002163535" description="Conjugal transfer protein TraU" evidence="1">
    <location>
        <begin position="23"/>
        <end position="75"/>
    </location>
</feature>
<proteinExistence type="predicted"/>
<dbReference type="EMBL" id="JXOK01000015">
    <property type="protein sequence ID" value="KIN11639.1"/>
    <property type="molecule type" value="Genomic_DNA"/>
</dbReference>
<keyword evidence="1" id="KW-0732">Signal</keyword>
<dbReference type="STRING" id="50718.SU60_06055"/>
<evidence type="ECO:0000313" key="3">
    <source>
        <dbReference type="Proteomes" id="UP000031977"/>
    </source>
</evidence>
<keyword evidence="3" id="KW-1185">Reference proteome</keyword>
<sequence length="75" mass="7704">MNKILNSILLVALFALAGTAKADPGCQNAEVIGPKLFTDICWSCIFPIRVAGATMSGGGGSYPSDAVGSFVCLPR</sequence>
<dbReference type="AlphaFoldDB" id="A0A0C3DJQ7"/>
<name>A0A0C3DJQ7_9VIBR</name>
<comment type="caution">
    <text evidence="2">The sequence shown here is derived from an EMBL/GenBank/DDBJ whole genome shotgun (WGS) entry which is preliminary data.</text>
</comment>
<feature type="signal peptide" evidence="1">
    <location>
        <begin position="1"/>
        <end position="22"/>
    </location>
</feature>
<evidence type="ECO:0008006" key="4">
    <source>
        <dbReference type="Google" id="ProtNLM"/>
    </source>
</evidence>